<dbReference type="Proteomes" id="UP000789405">
    <property type="component" value="Unassembled WGS sequence"/>
</dbReference>
<gene>
    <name evidence="3" type="ORF">DERYTH_LOCUS27743</name>
</gene>
<keyword evidence="1" id="KW-0238">DNA-binding</keyword>
<dbReference type="OrthoDB" id="2158935at2759"/>
<dbReference type="InterPro" id="IPR006600">
    <property type="entry name" value="HTH_CenpB_DNA-bd_dom"/>
</dbReference>
<dbReference type="GO" id="GO:0003677">
    <property type="term" value="F:DNA binding"/>
    <property type="evidence" value="ECO:0007669"/>
    <property type="project" value="UniProtKB-KW"/>
</dbReference>
<feature type="non-terminal residue" evidence="3">
    <location>
        <position position="76"/>
    </location>
</feature>
<proteinExistence type="predicted"/>
<evidence type="ECO:0000313" key="3">
    <source>
        <dbReference type="EMBL" id="CAG8824668.1"/>
    </source>
</evidence>
<sequence>KTSRRVGSGASSLYPLAENLLKEWIVERRQKGIAVTSKDVKFHMTNLLSNEFKLSYSNALNTFKASDLWLNLFMNR</sequence>
<dbReference type="PROSITE" id="PS51253">
    <property type="entry name" value="HTH_CENPB"/>
    <property type="match status" value="1"/>
</dbReference>
<dbReference type="Gene3D" id="1.10.10.60">
    <property type="entry name" value="Homeodomain-like"/>
    <property type="match status" value="1"/>
</dbReference>
<organism evidence="3 4">
    <name type="scientific">Dentiscutata erythropus</name>
    <dbReference type="NCBI Taxonomy" id="1348616"/>
    <lineage>
        <taxon>Eukaryota</taxon>
        <taxon>Fungi</taxon>
        <taxon>Fungi incertae sedis</taxon>
        <taxon>Mucoromycota</taxon>
        <taxon>Glomeromycotina</taxon>
        <taxon>Glomeromycetes</taxon>
        <taxon>Diversisporales</taxon>
        <taxon>Gigasporaceae</taxon>
        <taxon>Dentiscutata</taxon>
    </lineage>
</organism>
<accession>A0A9N9KGD6</accession>
<dbReference type="EMBL" id="CAJVPY010065193">
    <property type="protein sequence ID" value="CAG8824668.1"/>
    <property type="molecule type" value="Genomic_DNA"/>
</dbReference>
<comment type="caution">
    <text evidence="3">The sequence shown here is derived from an EMBL/GenBank/DDBJ whole genome shotgun (WGS) entry which is preliminary data.</text>
</comment>
<evidence type="ECO:0000259" key="2">
    <source>
        <dbReference type="PROSITE" id="PS51253"/>
    </source>
</evidence>
<feature type="domain" description="HTH CENPB-type" evidence="2">
    <location>
        <begin position="5"/>
        <end position="76"/>
    </location>
</feature>
<protein>
    <submittedName>
        <fullName evidence="3">8374_t:CDS:1</fullName>
    </submittedName>
</protein>
<reference evidence="3" key="1">
    <citation type="submission" date="2021-06" db="EMBL/GenBank/DDBJ databases">
        <authorList>
            <person name="Kallberg Y."/>
            <person name="Tangrot J."/>
            <person name="Rosling A."/>
        </authorList>
    </citation>
    <scope>NUCLEOTIDE SEQUENCE</scope>
    <source>
        <strain evidence="3">MA453B</strain>
    </source>
</reference>
<dbReference type="Pfam" id="PF03221">
    <property type="entry name" value="HTH_Tnp_Tc5"/>
    <property type="match status" value="1"/>
</dbReference>
<feature type="non-terminal residue" evidence="3">
    <location>
        <position position="1"/>
    </location>
</feature>
<name>A0A9N9KGD6_9GLOM</name>
<dbReference type="AlphaFoldDB" id="A0A9N9KGD6"/>
<evidence type="ECO:0000256" key="1">
    <source>
        <dbReference type="ARBA" id="ARBA00023125"/>
    </source>
</evidence>
<keyword evidence="4" id="KW-1185">Reference proteome</keyword>
<evidence type="ECO:0000313" key="4">
    <source>
        <dbReference type="Proteomes" id="UP000789405"/>
    </source>
</evidence>